<evidence type="ECO:0000256" key="7">
    <source>
        <dbReference type="ARBA" id="ARBA00022741"/>
    </source>
</evidence>
<keyword evidence="8 12" id="KW-0067">ATP-binding</keyword>
<evidence type="ECO:0000259" key="18">
    <source>
        <dbReference type="PROSITE" id="PS50835"/>
    </source>
</evidence>
<dbReference type="InterPro" id="IPR000219">
    <property type="entry name" value="DH_dom"/>
</dbReference>
<feature type="domain" description="Ig-like" evidence="18">
    <location>
        <begin position="973"/>
        <end position="1056"/>
    </location>
</feature>
<evidence type="ECO:0000256" key="4">
    <source>
        <dbReference type="ARBA" id="ARBA00022490"/>
    </source>
</evidence>
<dbReference type="Proteomes" id="UP001356427">
    <property type="component" value="Unassembled WGS sequence"/>
</dbReference>
<comment type="subcellular location">
    <subcellularLocation>
        <location evidence="1">Cytoplasm</location>
    </subcellularLocation>
</comment>
<keyword evidence="4" id="KW-0963">Cytoplasm</keyword>
<dbReference type="GO" id="GO:0005524">
    <property type="term" value="F:ATP binding"/>
    <property type="evidence" value="ECO:0007669"/>
    <property type="project" value="UniProtKB-UniRule"/>
</dbReference>
<dbReference type="PROSITE" id="PS50011">
    <property type="entry name" value="PROTEIN_KINASE_DOM"/>
    <property type="match status" value="1"/>
</dbReference>
<dbReference type="FunFam" id="2.60.40.10:FF:000107">
    <property type="entry name" value="Myosin, light chain kinase a"/>
    <property type="match status" value="2"/>
</dbReference>
<dbReference type="Pfam" id="PF22697">
    <property type="entry name" value="SOS1_NGEF_PH"/>
    <property type="match status" value="1"/>
</dbReference>
<dbReference type="InterPro" id="IPR036028">
    <property type="entry name" value="SH3-like_dom_sf"/>
</dbReference>
<dbReference type="InterPro" id="IPR008271">
    <property type="entry name" value="Ser/Thr_kinase_AS"/>
</dbReference>
<evidence type="ECO:0000256" key="3">
    <source>
        <dbReference type="ARBA" id="ARBA00022443"/>
    </source>
</evidence>
<dbReference type="GO" id="GO:0005737">
    <property type="term" value="C:cytoplasm"/>
    <property type="evidence" value="ECO:0007669"/>
    <property type="project" value="UniProtKB-SubCell"/>
</dbReference>
<dbReference type="Gene3D" id="1.20.900.10">
    <property type="entry name" value="Dbl homology (DH) domain"/>
    <property type="match status" value="1"/>
</dbReference>
<evidence type="ECO:0000259" key="15">
    <source>
        <dbReference type="PROSITE" id="PS50003"/>
    </source>
</evidence>
<dbReference type="PROSITE" id="PS00108">
    <property type="entry name" value="PROTEIN_KINASE_ST"/>
    <property type="match status" value="1"/>
</dbReference>
<gene>
    <name evidence="19" type="ORF">J4Q44_G00159070</name>
</gene>
<keyword evidence="3 11" id="KW-0728">SH3 domain</keyword>
<evidence type="ECO:0000256" key="8">
    <source>
        <dbReference type="ARBA" id="ARBA00022840"/>
    </source>
</evidence>
<dbReference type="GO" id="GO:0005085">
    <property type="term" value="F:guanyl-nucleotide exchange factor activity"/>
    <property type="evidence" value="ECO:0007669"/>
    <property type="project" value="InterPro"/>
</dbReference>
<dbReference type="SMART" id="SM00325">
    <property type="entry name" value="RhoGEF"/>
    <property type="match status" value="1"/>
</dbReference>
<dbReference type="GO" id="GO:0045989">
    <property type="term" value="P:positive regulation of striated muscle contraction"/>
    <property type="evidence" value="ECO:0007669"/>
    <property type="project" value="UniProtKB-ARBA"/>
</dbReference>
<feature type="region of interest" description="Disordered" evidence="13">
    <location>
        <begin position="1807"/>
        <end position="1855"/>
    </location>
</feature>
<dbReference type="SUPFAM" id="SSF50044">
    <property type="entry name" value="SH3-domain"/>
    <property type="match status" value="1"/>
</dbReference>
<dbReference type="SMART" id="SM00015">
    <property type="entry name" value="IQ"/>
    <property type="match status" value="1"/>
</dbReference>
<feature type="domain" description="Ig-like" evidence="18">
    <location>
        <begin position="526"/>
        <end position="611"/>
    </location>
</feature>
<dbReference type="SMART" id="SM00408">
    <property type="entry name" value="IGc2"/>
    <property type="match status" value="19"/>
</dbReference>
<dbReference type="PROSITE" id="PS50835">
    <property type="entry name" value="IG_LIKE"/>
    <property type="match status" value="19"/>
</dbReference>
<dbReference type="InterPro" id="IPR036179">
    <property type="entry name" value="Ig-like_dom_sf"/>
</dbReference>
<feature type="domain" description="Ig-like" evidence="18">
    <location>
        <begin position="1"/>
        <end position="75"/>
    </location>
</feature>
<dbReference type="CDD" id="cd00096">
    <property type="entry name" value="Ig"/>
    <property type="match status" value="8"/>
</dbReference>
<feature type="domain" description="Ig-like" evidence="18">
    <location>
        <begin position="796"/>
        <end position="879"/>
    </location>
</feature>
<feature type="domain" description="Ig-like" evidence="18">
    <location>
        <begin position="705"/>
        <end position="790"/>
    </location>
</feature>
<dbReference type="PANTHER" id="PTHR35971">
    <property type="entry name" value="SI:DKEY-31G6.6"/>
    <property type="match status" value="1"/>
</dbReference>
<dbReference type="SMART" id="SM00233">
    <property type="entry name" value="PH"/>
    <property type="match status" value="1"/>
</dbReference>
<dbReference type="SUPFAM" id="SSF48726">
    <property type="entry name" value="Immunoglobulin"/>
    <property type="match status" value="20"/>
</dbReference>
<dbReference type="GO" id="GO:0003007">
    <property type="term" value="P:heart morphogenesis"/>
    <property type="evidence" value="ECO:0007669"/>
    <property type="project" value="UniProtKB-ARBA"/>
</dbReference>
<evidence type="ECO:0000259" key="16">
    <source>
        <dbReference type="PROSITE" id="PS50010"/>
    </source>
</evidence>
<evidence type="ECO:0000259" key="14">
    <source>
        <dbReference type="PROSITE" id="PS50002"/>
    </source>
</evidence>
<dbReference type="Pfam" id="PF07679">
    <property type="entry name" value="I-set"/>
    <property type="match status" value="19"/>
</dbReference>
<evidence type="ECO:0008006" key="21">
    <source>
        <dbReference type="Google" id="ProtNLM"/>
    </source>
</evidence>
<keyword evidence="20" id="KW-1185">Reference proteome</keyword>
<dbReference type="Gene3D" id="2.30.29.30">
    <property type="entry name" value="Pleckstrin-homology domain (PH domain)/Phosphotyrosine-binding domain (PTB)"/>
    <property type="match status" value="1"/>
</dbReference>
<dbReference type="FunFam" id="2.60.40.10:FF:000707">
    <property type="entry name" value="Obscurin, cytoskeletal calmodulin and titin-interacting RhoGEF"/>
    <property type="match status" value="1"/>
</dbReference>
<dbReference type="InterPro" id="IPR013106">
    <property type="entry name" value="Ig_V-set"/>
</dbReference>
<dbReference type="InterPro" id="IPR001452">
    <property type="entry name" value="SH3_domain"/>
</dbReference>
<dbReference type="FunFam" id="2.60.40.10:FF:000421">
    <property type="entry name" value="LOW QUALITY PROTEIN: obscurin"/>
    <property type="match status" value="1"/>
</dbReference>
<evidence type="ECO:0000256" key="10">
    <source>
        <dbReference type="ARBA" id="ARBA00023319"/>
    </source>
</evidence>
<evidence type="ECO:0000256" key="12">
    <source>
        <dbReference type="PROSITE-ProRule" id="PRU10141"/>
    </source>
</evidence>
<dbReference type="InterPro" id="IPR000719">
    <property type="entry name" value="Prot_kinase_dom"/>
</dbReference>
<feature type="domain" description="Ig-like" evidence="18">
    <location>
        <begin position="1057"/>
        <end position="1144"/>
    </location>
</feature>
<feature type="domain" description="SH3" evidence="14">
    <location>
        <begin position="1989"/>
        <end position="2057"/>
    </location>
</feature>
<keyword evidence="7 12" id="KW-0547">Nucleotide-binding</keyword>
<feature type="domain" description="Ig-like" evidence="18">
    <location>
        <begin position="186"/>
        <end position="241"/>
    </location>
</feature>
<dbReference type="InterPro" id="IPR001849">
    <property type="entry name" value="PH_domain"/>
</dbReference>
<dbReference type="InterPro" id="IPR003599">
    <property type="entry name" value="Ig_sub"/>
</dbReference>
<dbReference type="FunFam" id="2.60.40.10:FF:000211">
    <property type="entry name" value="Obscurin-like protein 1"/>
    <property type="match status" value="1"/>
</dbReference>
<evidence type="ECO:0000256" key="5">
    <source>
        <dbReference type="ARBA" id="ARBA00022553"/>
    </source>
</evidence>
<dbReference type="Gene3D" id="1.10.510.10">
    <property type="entry name" value="Transferase(Phosphotransferase) domain 1"/>
    <property type="match status" value="1"/>
</dbReference>
<feature type="domain" description="PH" evidence="15">
    <location>
        <begin position="2283"/>
        <end position="2392"/>
    </location>
</feature>
<sequence length="3086" mass="345309">MEVEEGETVTLHCELSKAAASVEWKRGAKLLKNVDKYQMRKKDLLVELKIIDANLEDSGVYTCICGEQKTTATVTIKARPVTFIEELRNVQVEEGNNVTLRCELSKPGMSVEWKRGTDLLQNGEKYQMKQKDATLELVIRKTFPEDSGVYSCVLEDQKTFATIIITAMPVTFKQKLKNQEALEEGSVMLRCELSKSGVPVVWLKGEELLREGERHQMKQEGRTVEMVIRNVVLQDAGEYSCVTACNIKTAADIKVRALPVIFTQEVQNVEIKEGDSGEFFCELSKPGAPVDWRRGRVILKSGDKYEMKQEGRITKLLIHNVEESDAGKYTCKSKDAQSTAELTMKAPPVTFKVKLKNLEVEEENSVTLFCELSKPGLTAEWRKGEELLKNGVKYQIKKREATMELTIRNAVLEDTGFYSCFYAEAKTTATVNITPIPVTFKMGLKNQEASEGGIVTLRCELSKAGVPVEWWKGEEEVSPGGRYQMKLEGKIAELHIKNIQPEDVGEYSCIFGDQKTTAEVNVRAAASVFFEKELESNVVMEGKSVVLSCEVSSATVPVTWKKDACLVTDGERFTVGKKGPVHTLEIKKLSLEDAGEYSCITRGKKTTAMLVVKERVKILSGLKDMKIIAGQDAVFVCELSHTEVSEGEWWLGSSPLQKNEMNQMSFEGHQHRLVLTMTTPEETGTVAFLVGEERTSAQLLVVPKPKVLIEKKPQDIDIMEGETATLSCMTSDLITPVTWRRNNMPLLNGDKYETRKKGKLNVLLIHETEPEDSGIYSCDTGDMQSGANLTVNELPPYFEEELQAVEAEEGGTAFLFCELSKPGVPVQWRKGRLPLQPNRKYQMKQDGCVFQLHIMELKKEDSGSYTCQADGVETTASVSVKVKVLIEKNPRDTVIMEGETATLSCTTSDLTTPVTWRLNNMPLLNRDKYESRKEGKLNLLLIHNVDPDDSGIYSCDTGDMQSSANLTVTELPPYFEEELQAVEAEEGGTAFLSCELSKPGVQVQWRKGRLPLQPNRKYQMKQDGCVFQLHIMELKKEDSGSYTCQADGVETTASVSVKVKVLIEKNLQDTVIMEGETATLSCTTSDLTTPVTWRLNNMPLLNRDKYESRKEGKLNLLLIHNVDPDDSGIFSCDTGDMQSSANLTVTELPPYFEEELQAVKAEERGTAFLSCELSKPGVPVQWRKGQLPLRPNRKYQMKQDGCVFQLHIMELKPEDSGSYTCQAGGVETTASVSVKVKVLIEKNPRDTVIMEGETATLSCTTSDLTTPVTWRRNNMPLLNRDKYENCKQGKLNLLLIHNVDPDDSGIYSCDTGDMQSSANLTVTVSPELPPYFEEVLQAVEAEAGGTACLSCELSKPGVPVQWRKGQLPLRPNRKYQMKQDDCVFQLHILELKHDDSGSYTCQAGGVETTASVAVKPLPAKTEPPKTMPPTKAPTKAVSPTPPPEEAHPGPPEPKKCGMARASIVESEKDLEPEEKETVVDLHEKMSLRSMGNQTKVDQQEKQQVKQTVSMVKDTIVEKTEKQLVPPLRSKGKEASMVKETQIDQREKEPVKLPVRAMVRDTEEQKSLKSMVKEIEVDHVVKQPVPPARQASIVSDDGVDEEKQPVKYMVKETEIEQRVKQPARSTVQETEKPKMAEDDNQLHISEDESFTEAPTQVTVNQKTSKPVVAVAGVPKGLQMTQQVDEIAPDSVEDEHEMLEAAIKIQAAFKGYKTRKDMRPVFKQVFKNQSAEINGTIELECVVEGKLNAVRWLKNSQEIIGDQRHNMNTSEDGICTLVIINMSAIDTGVYTCEVVNNFGVTSYNGNITVGEPQKPPSSTQRPAAPAPAQPSSPSVHPVLASIGPLQPGQTSTSGKETMDSVVSEGISLWQAYNLTEEDSHMTLQERRRASLITASSMSSPSDYDTAPDFIEPADIIPKDHPREKEAIKSEDQLPHKEEKEQKVIPQPPRHLNVQAPDAMLRTPSPKHHRGHTPTALTGSGSESDGDEDGIETFDIYVARANCSPQQGGNKESFVLKEGQYVEVLDSIHPDKWLVRTKPSKTTPSRQGWVSPAYLEKKRKETFPQMRTPQQELDVSGSTGEEYRRTLSQLIQGLIDGEEEFVKEMKDFTSHHLHHLDTSPHVPINIINQKETIFRNIKDIMALHERSILPSLSECSTDDEVAMHLVKHAMDFEKYLQYMVGQTQAEACVTDKTIQQYFKQNTETKPEQPETAVLDVITFLQRPVERIQTYQALLKELIKNKAKCAKSCLLLEDAFSMVSCLPWRSDNLHQVSLIENYPAPLTALGEPVRQGPFTVWEESPEIKTSSRGHQRQVFLFKDCVLLCKLKRDPGMNTDTYAFKNKMKLNDMEVKETVGGDDKSWGLWHEHRGSVRRYTLQGRSALLKLSWLKDLRELQQRSSLTASSPPEFEVLLADCTTKIGQTIKLACKVTGTPKPVVSWFKDGLALEDGPHHIITADRAGTCCLILDGVSPEDSGQYVCYASSSVGHASTLAKIVVDAPPRFITRLQSACLLEGEDIQFTCSTHSYPLPRVSWFKDGRELTDQRKYHIESDARSGILTLTIMNPGETDLGQYECELWNKLGSTKSKAEMCSAFAQVMDSEPDQPQVILTKDSDSEGWSTAMVKQWLQTDFHPTSIVKMPFQPGYPQPAEGSQEERDPTASDYVEVPQFPTELEERPEVEEVLYVPEAIEEMPTAPPSIQVPVEDLCVEPGQSATFTIIITGRPTPEIQWYKDGEELLANENVEVVQNGARCSLTVLCPESEDGGIYTCWAYNDLGHTSCQAQLTVEEGPLESQEREVELGKRRKLLSVYDVHEEIGRGTYGVVKRVTHRRTGEDFAAKFLPLRSSTRTRAFQERDLLSRLAHPRVACLLDFFSTRRTLVLVTEVCSSHGLLDHLLLKGSVSEREVQMYIQQILEGVGHIHSMNILHLDIKPDNILMVFPPREEIKICDFGFCQEIDTSRHQYSKFGTPEFVAPEIIHQDPVTIASDIWSIGVVAYLCLMCRCPFMGETDRATLLRVGVGTLNWDAPDLTYRSTGAQGFLRTVLQPDPEKRPTAFECLGHEWFQSEHEDDTDDINTRALKVFIARRKWQVQ</sequence>
<evidence type="ECO:0000313" key="19">
    <source>
        <dbReference type="EMBL" id="KAK6314448.1"/>
    </source>
</evidence>
<feature type="compositionally biased region" description="Basic and acidic residues" evidence="13">
    <location>
        <begin position="1444"/>
        <end position="1455"/>
    </location>
</feature>
<comment type="similarity">
    <text evidence="2">Belongs to the protein kinase superfamily. CAMK Ser/Thr protein kinase family.</text>
</comment>
<dbReference type="SUPFAM" id="SSF48065">
    <property type="entry name" value="DBL homology domain (DH-domain)"/>
    <property type="match status" value="1"/>
</dbReference>
<evidence type="ECO:0000256" key="2">
    <source>
        <dbReference type="ARBA" id="ARBA00006692"/>
    </source>
</evidence>
<dbReference type="Gene3D" id="2.60.40.10">
    <property type="entry name" value="Immunoglobulins"/>
    <property type="match status" value="20"/>
</dbReference>
<name>A0AAN8QXP5_9TELE</name>
<dbReference type="SMART" id="SM00220">
    <property type="entry name" value="S_TKc"/>
    <property type="match status" value="1"/>
</dbReference>
<feature type="domain" description="Ig-like" evidence="18">
    <location>
        <begin position="2402"/>
        <end position="2491"/>
    </location>
</feature>
<dbReference type="GO" id="GO:0004672">
    <property type="term" value="F:protein kinase activity"/>
    <property type="evidence" value="ECO:0007669"/>
    <property type="project" value="InterPro"/>
</dbReference>
<evidence type="ECO:0000256" key="6">
    <source>
        <dbReference type="ARBA" id="ARBA00022737"/>
    </source>
</evidence>
<protein>
    <recommendedName>
        <fullName evidence="21">Obscurin-like</fullName>
    </recommendedName>
</protein>
<keyword evidence="6" id="KW-0677">Repeat</keyword>
<feature type="domain" description="Ig-like" evidence="18">
    <location>
        <begin position="80"/>
        <end position="171"/>
    </location>
</feature>
<evidence type="ECO:0000313" key="20">
    <source>
        <dbReference type="Proteomes" id="UP001356427"/>
    </source>
</evidence>
<feature type="domain" description="Ig-like" evidence="18">
    <location>
        <begin position="2692"/>
        <end position="2780"/>
    </location>
</feature>
<reference evidence="19 20" key="1">
    <citation type="submission" date="2021-04" db="EMBL/GenBank/DDBJ databases">
        <authorList>
            <person name="De Guttry C."/>
            <person name="Zahm M."/>
            <person name="Klopp C."/>
            <person name="Cabau C."/>
            <person name="Louis A."/>
            <person name="Berthelot C."/>
            <person name="Parey E."/>
            <person name="Roest Crollius H."/>
            <person name="Montfort J."/>
            <person name="Robinson-Rechavi M."/>
            <person name="Bucao C."/>
            <person name="Bouchez O."/>
            <person name="Gislard M."/>
            <person name="Lluch J."/>
            <person name="Milhes M."/>
            <person name="Lampietro C."/>
            <person name="Lopez Roques C."/>
            <person name="Donnadieu C."/>
            <person name="Braasch I."/>
            <person name="Desvignes T."/>
            <person name="Postlethwait J."/>
            <person name="Bobe J."/>
            <person name="Wedekind C."/>
            <person name="Guiguen Y."/>
        </authorList>
    </citation>
    <scope>NUCLEOTIDE SEQUENCE [LARGE SCALE GENOMIC DNA]</scope>
    <source>
        <strain evidence="19">Cs_M1</strain>
        <tissue evidence="19">Blood</tissue>
    </source>
</reference>
<dbReference type="PROSITE" id="PS50002">
    <property type="entry name" value="SH3"/>
    <property type="match status" value="1"/>
</dbReference>
<dbReference type="InterPro" id="IPR000048">
    <property type="entry name" value="IQ_motif_EF-hand-BS"/>
</dbReference>
<evidence type="ECO:0000256" key="11">
    <source>
        <dbReference type="PROSITE-ProRule" id="PRU00192"/>
    </source>
</evidence>
<feature type="domain" description="Ig-like" evidence="18">
    <location>
        <begin position="2496"/>
        <end position="2586"/>
    </location>
</feature>
<dbReference type="InterPro" id="IPR013098">
    <property type="entry name" value="Ig_I-set"/>
</dbReference>
<comment type="caution">
    <text evidence="19">The sequence shown here is derived from an EMBL/GenBank/DDBJ whole genome shotgun (WGS) entry which is preliminary data.</text>
</comment>
<dbReference type="InterPro" id="IPR055251">
    <property type="entry name" value="SOS1_NGEF_PH"/>
</dbReference>
<feature type="domain" description="Ig-like" evidence="18">
    <location>
        <begin position="880"/>
        <end position="967"/>
    </location>
</feature>
<accession>A0AAN8QXP5</accession>
<dbReference type="Gene3D" id="3.30.200.20">
    <property type="entry name" value="Phosphorylase Kinase, domain 1"/>
    <property type="match status" value="1"/>
</dbReference>
<evidence type="ECO:0000256" key="13">
    <source>
        <dbReference type="SAM" id="MobiDB-lite"/>
    </source>
</evidence>
<dbReference type="SMART" id="SM00409">
    <property type="entry name" value="IG"/>
    <property type="match status" value="20"/>
</dbReference>
<dbReference type="SUPFAM" id="SSF50729">
    <property type="entry name" value="PH domain-like"/>
    <property type="match status" value="1"/>
</dbReference>
<feature type="domain" description="Protein kinase" evidence="17">
    <location>
        <begin position="2805"/>
        <end position="3058"/>
    </location>
</feature>
<dbReference type="Pfam" id="PF00621">
    <property type="entry name" value="RhoGEF"/>
    <property type="match status" value="1"/>
</dbReference>
<feature type="region of interest" description="Disordered" evidence="13">
    <location>
        <begin position="1616"/>
        <end position="1635"/>
    </location>
</feature>
<dbReference type="Pfam" id="PF00612">
    <property type="entry name" value="IQ"/>
    <property type="match status" value="1"/>
</dbReference>
<dbReference type="GO" id="GO:0055013">
    <property type="term" value="P:cardiac muscle cell development"/>
    <property type="evidence" value="ECO:0007669"/>
    <property type="project" value="UniProtKB-ARBA"/>
</dbReference>
<dbReference type="FunFam" id="2.60.40.10:FF:000228">
    <property type="entry name" value="obscurin isoform X4"/>
    <property type="match status" value="6"/>
</dbReference>
<dbReference type="SMART" id="SM00406">
    <property type="entry name" value="IGv"/>
    <property type="match status" value="11"/>
</dbReference>
<dbReference type="PROSITE" id="PS50096">
    <property type="entry name" value="IQ"/>
    <property type="match status" value="1"/>
</dbReference>
<feature type="domain" description="Ig-like" evidence="18">
    <location>
        <begin position="347"/>
        <end position="432"/>
    </location>
</feature>
<dbReference type="FunFam" id="2.60.40.10:FF:000425">
    <property type="entry name" value="Myosin light chain kinase"/>
    <property type="match status" value="2"/>
</dbReference>
<dbReference type="GO" id="GO:0060298">
    <property type="term" value="P:positive regulation of sarcomere organization"/>
    <property type="evidence" value="ECO:0007669"/>
    <property type="project" value="UniProtKB-ARBA"/>
</dbReference>
<feature type="domain" description="Ig-like" evidence="18">
    <location>
        <begin position="1234"/>
        <end position="1325"/>
    </location>
</feature>
<dbReference type="InterPro" id="IPR035899">
    <property type="entry name" value="DBL_dom_sf"/>
</dbReference>
<dbReference type="SUPFAM" id="SSF56112">
    <property type="entry name" value="Protein kinase-like (PK-like)"/>
    <property type="match status" value="1"/>
</dbReference>
<dbReference type="InterPro" id="IPR013783">
    <property type="entry name" value="Ig-like_fold"/>
</dbReference>
<feature type="domain" description="Ig-like" evidence="18">
    <location>
        <begin position="1718"/>
        <end position="1806"/>
    </location>
</feature>
<dbReference type="InterPro" id="IPR007110">
    <property type="entry name" value="Ig-like_dom"/>
</dbReference>
<dbReference type="InterPro" id="IPR003598">
    <property type="entry name" value="Ig_sub2"/>
</dbReference>
<feature type="domain" description="Ig-like" evidence="18">
    <location>
        <begin position="1330"/>
        <end position="1413"/>
    </location>
</feature>
<feature type="domain" description="Ig-like" evidence="18">
    <location>
        <begin position="1150"/>
        <end position="1233"/>
    </location>
</feature>
<evidence type="ECO:0000259" key="17">
    <source>
        <dbReference type="PROSITE" id="PS50011"/>
    </source>
</evidence>
<dbReference type="InterPro" id="IPR011009">
    <property type="entry name" value="Kinase-like_dom_sf"/>
</dbReference>
<keyword evidence="10" id="KW-0393">Immunoglobulin domain</keyword>
<dbReference type="Pfam" id="PF00069">
    <property type="entry name" value="Pkinase"/>
    <property type="match status" value="1"/>
</dbReference>
<dbReference type="CDD" id="cd20971">
    <property type="entry name" value="IgI_1_Titin-A168_like"/>
    <property type="match status" value="1"/>
</dbReference>
<dbReference type="PROSITE" id="PS50003">
    <property type="entry name" value="PH_DOMAIN"/>
    <property type="match status" value="1"/>
</dbReference>
<dbReference type="PROSITE" id="PS00107">
    <property type="entry name" value="PROTEIN_KINASE_ATP"/>
    <property type="match status" value="1"/>
</dbReference>
<feature type="region of interest" description="Disordered" evidence="13">
    <location>
        <begin position="1958"/>
        <end position="1986"/>
    </location>
</feature>
<feature type="domain" description="DH" evidence="16">
    <location>
        <begin position="2083"/>
        <end position="2265"/>
    </location>
</feature>
<proteinExistence type="inferred from homology"/>
<feature type="region of interest" description="Disordered" evidence="13">
    <location>
        <begin position="1418"/>
        <end position="1457"/>
    </location>
</feature>
<dbReference type="CDD" id="cd23767">
    <property type="entry name" value="IQCD"/>
    <property type="match status" value="1"/>
</dbReference>
<evidence type="ECO:0000256" key="9">
    <source>
        <dbReference type="ARBA" id="ARBA00023157"/>
    </source>
</evidence>
<keyword evidence="5" id="KW-0597">Phosphoprotein</keyword>
<feature type="domain" description="Ig-like" evidence="18">
    <location>
        <begin position="259"/>
        <end position="343"/>
    </location>
</feature>
<dbReference type="InterPro" id="IPR052385">
    <property type="entry name" value="Obscurin/Obscurin-like_Reg"/>
</dbReference>
<feature type="domain" description="Ig-like" evidence="18">
    <location>
        <begin position="437"/>
        <end position="521"/>
    </location>
</feature>
<feature type="binding site" evidence="12">
    <location>
        <position position="2834"/>
    </location>
    <ligand>
        <name>ATP</name>
        <dbReference type="ChEBI" id="CHEBI:30616"/>
    </ligand>
</feature>
<dbReference type="InterPro" id="IPR017441">
    <property type="entry name" value="Protein_kinase_ATP_BS"/>
</dbReference>
<organism evidence="19 20">
    <name type="scientific">Coregonus suidteri</name>
    <dbReference type="NCBI Taxonomy" id="861788"/>
    <lineage>
        <taxon>Eukaryota</taxon>
        <taxon>Metazoa</taxon>
        <taxon>Chordata</taxon>
        <taxon>Craniata</taxon>
        <taxon>Vertebrata</taxon>
        <taxon>Euteleostomi</taxon>
        <taxon>Actinopterygii</taxon>
        <taxon>Neopterygii</taxon>
        <taxon>Teleostei</taxon>
        <taxon>Protacanthopterygii</taxon>
        <taxon>Salmoniformes</taxon>
        <taxon>Salmonidae</taxon>
        <taxon>Coregoninae</taxon>
        <taxon>Coregonus</taxon>
    </lineage>
</organism>
<keyword evidence="9" id="KW-1015">Disulfide bond</keyword>
<dbReference type="InterPro" id="IPR011993">
    <property type="entry name" value="PH-like_dom_sf"/>
</dbReference>
<dbReference type="PROSITE" id="PS50010">
    <property type="entry name" value="DH_2"/>
    <property type="match status" value="1"/>
</dbReference>
<dbReference type="Gene3D" id="2.30.30.40">
    <property type="entry name" value="SH3 Domains"/>
    <property type="match status" value="1"/>
</dbReference>
<evidence type="ECO:0000256" key="1">
    <source>
        <dbReference type="ARBA" id="ARBA00004496"/>
    </source>
</evidence>
<dbReference type="PANTHER" id="PTHR35971:SF5">
    <property type="entry name" value="OBSCURIN LIKE CYTOSKELETAL ADAPTOR 1"/>
    <property type="match status" value="1"/>
</dbReference>
<dbReference type="EMBL" id="JAGTTL010000013">
    <property type="protein sequence ID" value="KAK6314448.1"/>
    <property type="molecule type" value="Genomic_DNA"/>
</dbReference>